<evidence type="ECO:0000313" key="1">
    <source>
        <dbReference type="EMBL" id="QIZ20819.1"/>
    </source>
</evidence>
<protein>
    <submittedName>
        <fullName evidence="1">NAD(P)/FAD-dependent oxidoreductase</fullName>
    </submittedName>
</protein>
<sequence>MKNLQTEILIVGAGPSGLTAGFKLIDKKEFVIIEKSPNYVGGISRTEKYKNFKFDIGGHRFFSKSKEINKLWDQILPHDIILRKRSSRILFKNKFYSYPLKPFQALLNLGLIESILVVLSYIKAKTIKNKNINSYQDWVIDKFGKRLFENFFETYTEKVWGMKCNEISSDWAAQRIKGLDLKKLIINSLFKKKDKKIKTLIGEFKYPRKGPGMLWEAAKDKIIENDKKIFMNADAYEYEYSDKHKVWKVKCKINNEDYEITCKQIINSAPLKEVVNNIKPSLKIKDDAKLLKYRDFITVAVILDYKLDIEDNWIYLHDPDIKAGRLQNFASWSPEMIDQSRECACIGLEYFCNEGDNFWSSNDDEILKIATKDLEKISIIDTNKISDFKVVRQEKAYPVYDENYKNSVSNIINELTSKYETMHMVGRNGMHKYNNQDHAMMSSILTVKNILNNNKENDPWMINIDAEYHEEKKDQIEALKSLREYPKKIS</sequence>
<dbReference type="GO" id="GO:0005829">
    <property type="term" value="C:cytosol"/>
    <property type="evidence" value="ECO:0007669"/>
    <property type="project" value="TreeGrafter"/>
</dbReference>
<name>A0A6H1Q3X2_9PROT</name>
<dbReference type="InterPro" id="IPR036188">
    <property type="entry name" value="FAD/NAD-bd_sf"/>
</dbReference>
<dbReference type="NCBIfam" id="NF005545">
    <property type="entry name" value="PRK07208.1-1"/>
    <property type="match status" value="1"/>
</dbReference>
<dbReference type="NCBIfam" id="NF005548">
    <property type="entry name" value="PRK07208.1-4"/>
    <property type="match status" value="1"/>
</dbReference>
<dbReference type="AlphaFoldDB" id="A0A6H1Q3X2"/>
<dbReference type="Gene3D" id="3.50.50.60">
    <property type="entry name" value="FAD/NAD(P)-binding domain"/>
    <property type="match status" value="1"/>
</dbReference>
<dbReference type="EMBL" id="CP038852">
    <property type="protein sequence ID" value="QIZ20819.1"/>
    <property type="molecule type" value="Genomic_DNA"/>
</dbReference>
<dbReference type="SUPFAM" id="SSF51971">
    <property type="entry name" value="Nucleotide-binding domain"/>
    <property type="match status" value="1"/>
</dbReference>
<gene>
    <name evidence="1" type="ORF">E5R92_03345</name>
</gene>
<dbReference type="GO" id="GO:0008767">
    <property type="term" value="F:UDP-galactopyranose mutase activity"/>
    <property type="evidence" value="ECO:0007669"/>
    <property type="project" value="TreeGrafter"/>
</dbReference>
<dbReference type="GO" id="GO:0050660">
    <property type="term" value="F:flavin adenine dinucleotide binding"/>
    <property type="evidence" value="ECO:0007669"/>
    <property type="project" value="TreeGrafter"/>
</dbReference>
<keyword evidence="2" id="KW-1185">Reference proteome</keyword>
<dbReference type="PANTHER" id="PTHR21197">
    <property type="entry name" value="UDP-GALACTOPYRANOSE MUTASE"/>
    <property type="match status" value="1"/>
</dbReference>
<proteinExistence type="predicted"/>
<dbReference type="PANTHER" id="PTHR21197:SF0">
    <property type="entry name" value="UDP-GALACTOPYRANOSE MUTASE"/>
    <property type="match status" value="1"/>
</dbReference>
<dbReference type="Pfam" id="PF13450">
    <property type="entry name" value="NAD_binding_8"/>
    <property type="match status" value="1"/>
</dbReference>
<accession>A0A6H1Q3X2</accession>
<evidence type="ECO:0000313" key="2">
    <source>
        <dbReference type="Proteomes" id="UP000501094"/>
    </source>
</evidence>
<organism evidence="1 2">
    <name type="scientific">Candidatus Pelagibacter giovannonii</name>
    <dbReference type="NCBI Taxonomy" id="2563896"/>
    <lineage>
        <taxon>Bacteria</taxon>
        <taxon>Pseudomonadati</taxon>
        <taxon>Pseudomonadota</taxon>
        <taxon>Alphaproteobacteria</taxon>
        <taxon>Candidatus Pelagibacterales</taxon>
        <taxon>Candidatus Pelagibacteraceae</taxon>
        <taxon>Candidatus Pelagibacter</taxon>
    </lineage>
</organism>
<reference evidence="1 2" key="1">
    <citation type="journal article" date="2020" name="Nat. Microbiol.">
        <title>Lysogenic host-virus interactions in SAR11 marine bacteria.</title>
        <authorList>
            <person name="Morris R.M."/>
            <person name="Cain K.R."/>
            <person name="Hvorecny K.L."/>
            <person name="Kollman J.M."/>
        </authorList>
    </citation>
    <scope>NUCLEOTIDE SEQUENCE [LARGE SCALE GENOMIC DNA]</scope>
    <source>
        <strain evidence="1 2">NP1</strain>
    </source>
</reference>
<dbReference type="Proteomes" id="UP000501094">
    <property type="component" value="Chromosome"/>
</dbReference>
<dbReference type="RefSeq" id="WP_168606699.1">
    <property type="nucleotide sequence ID" value="NZ_CP038852.1"/>
</dbReference>
<dbReference type="KEGG" id="peg:E5R92_03345"/>